<name>A0A1X2HEN3_SYNRA</name>
<dbReference type="SUPFAM" id="SSF103473">
    <property type="entry name" value="MFS general substrate transporter"/>
    <property type="match status" value="1"/>
</dbReference>
<feature type="non-terminal residue" evidence="1">
    <location>
        <position position="1"/>
    </location>
</feature>
<proteinExistence type="predicted"/>
<dbReference type="InParanoid" id="A0A1X2HEN3"/>
<dbReference type="AlphaFoldDB" id="A0A1X2HEN3"/>
<evidence type="ECO:0000313" key="2">
    <source>
        <dbReference type="Proteomes" id="UP000242180"/>
    </source>
</evidence>
<reference evidence="1 2" key="1">
    <citation type="submission" date="2016-07" db="EMBL/GenBank/DDBJ databases">
        <title>Pervasive Adenine N6-methylation of Active Genes in Fungi.</title>
        <authorList>
            <consortium name="DOE Joint Genome Institute"/>
            <person name="Mondo S.J."/>
            <person name="Dannebaum R.O."/>
            <person name="Kuo R.C."/>
            <person name="Labutti K."/>
            <person name="Haridas S."/>
            <person name="Kuo A."/>
            <person name="Salamov A."/>
            <person name="Ahrendt S.R."/>
            <person name="Lipzen A."/>
            <person name="Sullivan W."/>
            <person name="Andreopoulos W.B."/>
            <person name="Clum A."/>
            <person name="Lindquist E."/>
            <person name="Daum C."/>
            <person name="Ramamoorthy G.K."/>
            <person name="Gryganskyi A."/>
            <person name="Culley D."/>
            <person name="Magnuson J.K."/>
            <person name="James T.Y."/>
            <person name="O'Malley M.A."/>
            <person name="Stajich J.E."/>
            <person name="Spatafora J.W."/>
            <person name="Visel A."/>
            <person name="Grigoriev I.V."/>
        </authorList>
    </citation>
    <scope>NUCLEOTIDE SEQUENCE [LARGE SCALE GENOMIC DNA]</scope>
    <source>
        <strain evidence="1 2">NRRL 2496</strain>
    </source>
</reference>
<accession>A0A1X2HEN3</accession>
<sequence length="96" mass="11184">TKVYDTTLACWGAGLACKPLSKNYAQLVAWRILLGFFEVTGVPCLVPFDHFILSVIRASDPIWLVLCHGRSQCSVGQLHRLWYRNYQWRWWPSRSE</sequence>
<comment type="caution">
    <text evidence="1">The sequence shown here is derived from an EMBL/GenBank/DDBJ whole genome shotgun (WGS) entry which is preliminary data.</text>
</comment>
<gene>
    <name evidence="1" type="ORF">BCR43DRAFT_438944</name>
</gene>
<organism evidence="1 2">
    <name type="scientific">Syncephalastrum racemosum</name>
    <name type="common">Filamentous fungus</name>
    <dbReference type="NCBI Taxonomy" id="13706"/>
    <lineage>
        <taxon>Eukaryota</taxon>
        <taxon>Fungi</taxon>
        <taxon>Fungi incertae sedis</taxon>
        <taxon>Mucoromycota</taxon>
        <taxon>Mucoromycotina</taxon>
        <taxon>Mucoromycetes</taxon>
        <taxon>Mucorales</taxon>
        <taxon>Syncephalastraceae</taxon>
        <taxon>Syncephalastrum</taxon>
    </lineage>
</organism>
<dbReference type="EMBL" id="MCGN01000004">
    <property type="protein sequence ID" value="ORY97413.1"/>
    <property type="molecule type" value="Genomic_DNA"/>
</dbReference>
<protein>
    <submittedName>
        <fullName evidence="1">Uncharacterized protein</fullName>
    </submittedName>
</protein>
<evidence type="ECO:0000313" key="1">
    <source>
        <dbReference type="EMBL" id="ORY97413.1"/>
    </source>
</evidence>
<keyword evidence="2" id="KW-1185">Reference proteome</keyword>
<dbReference type="InterPro" id="IPR036259">
    <property type="entry name" value="MFS_trans_sf"/>
</dbReference>
<dbReference type="Proteomes" id="UP000242180">
    <property type="component" value="Unassembled WGS sequence"/>
</dbReference>